<organism evidence="1 2">
    <name type="scientific">Mugilogobius chulae</name>
    <name type="common">yellowstripe goby</name>
    <dbReference type="NCBI Taxonomy" id="88201"/>
    <lineage>
        <taxon>Eukaryota</taxon>
        <taxon>Metazoa</taxon>
        <taxon>Chordata</taxon>
        <taxon>Craniata</taxon>
        <taxon>Vertebrata</taxon>
        <taxon>Euteleostomi</taxon>
        <taxon>Actinopterygii</taxon>
        <taxon>Neopterygii</taxon>
        <taxon>Teleostei</taxon>
        <taxon>Neoteleostei</taxon>
        <taxon>Acanthomorphata</taxon>
        <taxon>Gobiaria</taxon>
        <taxon>Gobiiformes</taxon>
        <taxon>Gobioidei</taxon>
        <taxon>Gobiidae</taxon>
        <taxon>Gobionellinae</taxon>
        <taxon>Mugilogobius</taxon>
    </lineage>
</organism>
<proteinExistence type="predicted"/>
<protein>
    <submittedName>
        <fullName evidence="1">Uncharacterized protein</fullName>
    </submittedName>
</protein>
<dbReference type="Proteomes" id="UP001460270">
    <property type="component" value="Unassembled WGS sequence"/>
</dbReference>
<dbReference type="EMBL" id="JBBPFD010000002">
    <property type="protein sequence ID" value="KAK7940596.1"/>
    <property type="molecule type" value="Genomic_DNA"/>
</dbReference>
<dbReference type="AlphaFoldDB" id="A0AAW0QD04"/>
<keyword evidence="2" id="KW-1185">Reference proteome</keyword>
<name>A0AAW0QD04_9GOBI</name>
<comment type="caution">
    <text evidence="1">The sequence shown here is derived from an EMBL/GenBank/DDBJ whole genome shotgun (WGS) entry which is preliminary data.</text>
</comment>
<evidence type="ECO:0000313" key="2">
    <source>
        <dbReference type="Proteomes" id="UP001460270"/>
    </source>
</evidence>
<reference evidence="2" key="1">
    <citation type="submission" date="2024-04" db="EMBL/GenBank/DDBJ databases">
        <title>Salinicola lusitanus LLJ914,a marine bacterium isolated from the Okinawa Trough.</title>
        <authorList>
            <person name="Li J."/>
        </authorList>
    </citation>
    <scope>NUCLEOTIDE SEQUENCE [LARGE SCALE GENOMIC DNA]</scope>
</reference>
<accession>A0AAW0QD04</accession>
<evidence type="ECO:0000313" key="1">
    <source>
        <dbReference type="EMBL" id="KAK7940596.1"/>
    </source>
</evidence>
<gene>
    <name evidence="1" type="ORF">WMY93_003922</name>
</gene>
<sequence>MGTFHFAFFDLSEERESAGGQLFSLAMGRGRCRETTYNPPSGLQRDTRHIKEPRGMVWLRREDSGEERETGGVLCCQHCLYLSPLTAMDHQSYDKQTQCPEELKS</sequence>